<feature type="domain" description="XPG-I" evidence="3">
    <location>
        <begin position="1"/>
        <end position="62"/>
    </location>
</feature>
<dbReference type="SUPFAM" id="SSF47807">
    <property type="entry name" value="5' to 3' exonuclease, C-terminal subdomain"/>
    <property type="match status" value="1"/>
</dbReference>
<dbReference type="Pfam" id="PF00867">
    <property type="entry name" value="XPG_I"/>
    <property type="match status" value="1"/>
</dbReference>
<organism evidence="4">
    <name type="scientific">marine metagenome</name>
    <dbReference type="NCBI Taxonomy" id="408172"/>
    <lineage>
        <taxon>unclassified sequences</taxon>
        <taxon>metagenomes</taxon>
        <taxon>ecological metagenomes</taxon>
    </lineage>
</organism>
<dbReference type="InterPro" id="IPR006084">
    <property type="entry name" value="XPG/Rad2"/>
</dbReference>
<evidence type="ECO:0000256" key="1">
    <source>
        <dbReference type="ARBA" id="ARBA00022723"/>
    </source>
</evidence>
<accession>A0A382J388</accession>
<name>A0A382J388_9ZZZZ</name>
<dbReference type="GO" id="GO:0003677">
    <property type="term" value="F:DNA binding"/>
    <property type="evidence" value="ECO:0007669"/>
    <property type="project" value="InterPro"/>
</dbReference>
<dbReference type="CDD" id="cd09900">
    <property type="entry name" value="H3TH_XPG-like"/>
    <property type="match status" value="1"/>
</dbReference>
<keyword evidence="2" id="KW-0460">Magnesium</keyword>
<evidence type="ECO:0000256" key="2">
    <source>
        <dbReference type="ARBA" id="ARBA00022842"/>
    </source>
</evidence>
<keyword evidence="1" id="KW-0479">Metal-binding</keyword>
<sequence>DALLYGSPKLVRNLTISQRRKVAGTRSTVQIKPEIIDLNETLLRHKISRRDLINAAILIGTDFNSGIKGIGPKTSMKIVREGRIEEYYEQIPRHEEVADIFLKPVSVNDYSVKTGEINEDGVIDLLVNKNKFSLTRVEKNLKSLQKALKQNKQSGLSEFI</sequence>
<dbReference type="InterPro" id="IPR008918">
    <property type="entry name" value="HhH2"/>
</dbReference>
<dbReference type="InterPro" id="IPR006086">
    <property type="entry name" value="XPG-I_dom"/>
</dbReference>
<dbReference type="GO" id="GO:0046872">
    <property type="term" value="F:metal ion binding"/>
    <property type="evidence" value="ECO:0007669"/>
    <property type="project" value="UniProtKB-KW"/>
</dbReference>
<dbReference type="EMBL" id="UINC01071578">
    <property type="protein sequence ID" value="SVC06584.1"/>
    <property type="molecule type" value="Genomic_DNA"/>
</dbReference>
<evidence type="ECO:0000313" key="4">
    <source>
        <dbReference type="EMBL" id="SVC06584.1"/>
    </source>
</evidence>
<protein>
    <recommendedName>
        <fullName evidence="3">XPG-I domain-containing protein</fullName>
    </recommendedName>
</protein>
<dbReference type="PANTHER" id="PTHR11081:SF9">
    <property type="entry name" value="FLAP ENDONUCLEASE 1"/>
    <property type="match status" value="1"/>
</dbReference>
<gene>
    <name evidence="4" type="ORF">METZ01_LOCUS259438</name>
</gene>
<dbReference type="GO" id="GO:0017108">
    <property type="term" value="F:5'-flap endonuclease activity"/>
    <property type="evidence" value="ECO:0007669"/>
    <property type="project" value="TreeGrafter"/>
</dbReference>
<dbReference type="Gene3D" id="1.10.150.20">
    <property type="entry name" value="5' to 3' exonuclease, C-terminal subdomain"/>
    <property type="match status" value="1"/>
</dbReference>
<reference evidence="4" key="1">
    <citation type="submission" date="2018-05" db="EMBL/GenBank/DDBJ databases">
        <authorList>
            <person name="Lanie J.A."/>
            <person name="Ng W.-L."/>
            <person name="Kazmierczak K.M."/>
            <person name="Andrzejewski T.M."/>
            <person name="Davidsen T.M."/>
            <person name="Wayne K.J."/>
            <person name="Tettelin H."/>
            <person name="Glass J.I."/>
            <person name="Rusch D."/>
            <person name="Podicherti R."/>
            <person name="Tsui H.-C.T."/>
            <person name="Winkler M.E."/>
        </authorList>
    </citation>
    <scope>NUCLEOTIDE SEQUENCE</scope>
</reference>
<proteinExistence type="predicted"/>
<dbReference type="SMART" id="SM00279">
    <property type="entry name" value="HhH2"/>
    <property type="match status" value="1"/>
</dbReference>
<dbReference type="InterPro" id="IPR036279">
    <property type="entry name" value="5-3_exonuclease_C_sf"/>
</dbReference>
<dbReference type="PANTHER" id="PTHR11081">
    <property type="entry name" value="FLAP ENDONUCLEASE FAMILY MEMBER"/>
    <property type="match status" value="1"/>
</dbReference>
<feature type="non-terminal residue" evidence="4">
    <location>
        <position position="1"/>
    </location>
</feature>
<dbReference type="AlphaFoldDB" id="A0A382J388"/>
<evidence type="ECO:0000259" key="3">
    <source>
        <dbReference type="Pfam" id="PF00867"/>
    </source>
</evidence>